<evidence type="ECO:0000313" key="2">
    <source>
        <dbReference type="EMBL" id="CAB4696716.1"/>
    </source>
</evidence>
<evidence type="ECO:0000256" key="1">
    <source>
        <dbReference type="SAM" id="Coils"/>
    </source>
</evidence>
<dbReference type="EMBL" id="CAEZXM010000182">
    <property type="protein sequence ID" value="CAB4696716.1"/>
    <property type="molecule type" value="Genomic_DNA"/>
</dbReference>
<name>A0A6J6PDJ5_9ZZZZ</name>
<gene>
    <name evidence="2" type="ORF">UFOPK2366_01041</name>
    <name evidence="3" type="ORF">UFOPK2992_01801</name>
</gene>
<reference evidence="2" key="1">
    <citation type="submission" date="2020-05" db="EMBL/GenBank/DDBJ databases">
        <authorList>
            <person name="Chiriac C."/>
            <person name="Salcher M."/>
            <person name="Ghai R."/>
            <person name="Kavagutti S V."/>
        </authorList>
    </citation>
    <scope>NUCLEOTIDE SEQUENCE</scope>
</reference>
<evidence type="ECO:0000313" key="3">
    <source>
        <dbReference type="EMBL" id="CAB4814557.1"/>
    </source>
</evidence>
<protein>
    <submittedName>
        <fullName evidence="2">Unannotated protein</fullName>
    </submittedName>
</protein>
<keyword evidence="1" id="KW-0175">Coiled coil</keyword>
<feature type="coiled-coil region" evidence="1">
    <location>
        <begin position="20"/>
        <end position="47"/>
    </location>
</feature>
<dbReference type="AlphaFoldDB" id="A0A6J6PDJ5"/>
<dbReference type="EMBL" id="CAFAAI010000371">
    <property type="protein sequence ID" value="CAB4814557.1"/>
    <property type="molecule type" value="Genomic_DNA"/>
</dbReference>
<proteinExistence type="predicted"/>
<sequence length="70" mass="7874">MGLMSRLGRIVGGRANAQIIEGYREELRALHVKVGRLDEELHQLRKQTRETVDDLGDRIGAMSERLNSAS</sequence>
<organism evidence="2">
    <name type="scientific">freshwater metagenome</name>
    <dbReference type="NCBI Taxonomy" id="449393"/>
    <lineage>
        <taxon>unclassified sequences</taxon>
        <taxon>metagenomes</taxon>
        <taxon>ecological metagenomes</taxon>
    </lineage>
</organism>
<accession>A0A6J6PDJ5</accession>